<dbReference type="Proteomes" id="UP000197424">
    <property type="component" value="Chromosome"/>
</dbReference>
<feature type="transmembrane region" description="Helical" evidence="1">
    <location>
        <begin position="21"/>
        <end position="43"/>
    </location>
</feature>
<keyword evidence="1" id="KW-1133">Transmembrane helix</keyword>
<dbReference type="EMBL" id="CP022115">
    <property type="protein sequence ID" value="ASJ25994.1"/>
    <property type="molecule type" value="Genomic_DNA"/>
</dbReference>
<gene>
    <name evidence="3" type="ORF">LHGZ1_3163</name>
</gene>
<evidence type="ECO:0000313" key="3">
    <source>
        <dbReference type="EMBL" id="ASJ25994.1"/>
    </source>
</evidence>
<dbReference type="InterPro" id="IPR000326">
    <property type="entry name" value="PAP2/HPO"/>
</dbReference>
<accession>A0A248LNG8</accession>
<feature type="domain" description="Phosphatidic acid phosphatase type 2/haloperoxidase" evidence="2">
    <location>
        <begin position="108"/>
        <end position="240"/>
    </location>
</feature>
<feature type="transmembrane region" description="Helical" evidence="1">
    <location>
        <begin position="221"/>
        <end position="238"/>
    </location>
</feature>
<feature type="transmembrane region" description="Helical" evidence="1">
    <location>
        <begin position="108"/>
        <end position="125"/>
    </location>
</feature>
<evidence type="ECO:0000256" key="1">
    <source>
        <dbReference type="SAM" id="Phobius"/>
    </source>
</evidence>
<keyword evidence="1" id="KW-0812">Transmembrane</keyword>
<dbReference type="OrthoDB" id="7348799at2"/>
<feature type="transmembrane region" description="Helical" evidence="1">
    <location>
        <begin position="190"/>
        <end position="209"/>
    </location>
</feature>
<feature type="transmembrane region" description="Helical" evidence="1">
    <location>
        <begin position="79"/>
        <end position="96"/>
    </location>
</feature>
<sequence>MLRKSFIFHGQSSSFSRPRDGAGFWFWQLTGLTLLGVGSFLLWQDNRLDQWLAGLAYAPELGRFPLKDSIWLERLGHTWLKNLIYVGVLVTLVVALRPDTLLFRRRQAWLALAGMALATLVVSWLKRNSIHHCPWDISEYGGFAPILPLFAGLPDGIAPGRCFPGGHASVGFGMLSYAFAAHAGGSRHTFWITTGVLATGVFASTVQMLRGAHFLSHQLWTLWWCWAVCLAVYGLFRWRSWI</sequence>
<feature type="transmembrane region" description="Helical" evidence="1">
    <location>
        <begin position="163"/>
        <end position="183"/>
    </location>
</feature>
<evidence type="ECO:0000259" key="2">
    <source>
        <dbReference type="Pfam" id="PF01569"/>
    </source>
</evidence>
<dbReference type="InterPro" id="IPR036938">
    <property type="entry name" value="PAP2/HPO_sf"/>
</dbReference>
<dbReference type="CDD" id="cd03396">
    <property type="entry name" value="PAP2_like_6"/>
    <property type="match status" value="1"/>
</dbReference>
<dbReference type="AlphaFoldDB" id="A0A248LNG8"/>
<reference evidence="4" key="1">
    <citation type="submission" date="2017-06" db="EMBL/GenBank/DDBJ databases">
        <title>Whole genome sequence of Laribacter hongkongensis LHGZ1.</title>
        <authorList>
            <person name="Chen D."/>
            <person name="Wu H."/>
            <person name="Chen J."/>
        </authorList>
    </citation>
    <scope>NUCLEOTIDE SEQUENCE [LARGE SCALE GENOMIC DNA]</scope>
    <source>
        <strain evidence="4">LHGZ1</strain>
    </source>
</reference>
<protein>
    <submittedName>
        <fullName evidence="3">PAP2 (Acid phosphatase) superfamily protein</fullName>
    </submittedName>
</protein>
<name>A0A248LNG8_9NEIS</name>
<organism evidence="3 4">
    <name type="scientific">Laribacter hongkongensis</name>
    <dbReference type="NCBI Taxonomy" id="168471"/>
    <lineage>
        <taxon>Bacteria</taxon>
        <taxon>Pseudomonadati</taxon>
        <taxon>Pseudomonadota</taxon>
        <taxon>Betaproteobacteria</taxon>
        <taxon>Neisseriales</taxon>
        <taxon>Aquaspirillaceae</taxon>
        <taxon>Laribacter</taxon>
    </lineage>
</organism>
<evidence type="ECO:0000313" key="4">
    <source>
        <dbReference type="Proteomes" id="UP000197424"/>
    </source>
</evidence>
<keyword evidence="1" id="KW-0472">Membrane</keyword>
<proteinExistence type="predicted"/>
<dbReference type="SUPFAM" id="SSF48317">
    <property type="entry name" value="Acid phosphatase/Vanadium-dependent haloperoxidase"/>
    <property type="match status" value="1"/>
</dbReference>
<dbReference type="RefSeq" id="WP_088861644.1">
    <property type="nucleotide sequence ID" value="NZ_CP022115.1"/>
</dbReference>
<dbReference type="Pfam" id="PF01569">
    <property type="entry name" value="PAP2"/>
    <property type="match status" value="1"/>
</dbReference>